<organism evidence="1 2">
    <name type="scientific">Gomphosphaeria aponina SAG 52.96 = DSM 107014</name>
    <dbReference type="NCBI Taxonomy" id="1521640"/>
    <lineage>
        <taxon>Bacteria</taxon>
        <taxon>Bacillati</taxon>
        <taxon>Cyanobacteriota</taxon>
        <taxon>Cyanophyceae</taxon>
        <taxon>Oscillatoriophycideae</taxon>
        <taxon>Chroococcales</taxon>
        <taxon>Gomphosphaeriaceae</taxon>
        <taxon>Gomphosphaeria</taxon>
    </lineage>
</organism>
<protein>
    <submittedName>
        <fullName evidence="1">Uncharacterized protein</fullName>
    </submittedName>
</protein>
<gene>
    <name evidence="1" type="ORF">DSM107014_10445</name>
</gene>
<evidence type="ECO:0000313" key="1">
    <source>
        <dbReference type="EMBL" id="MBR8828296.1"/>
    </source>
</evidence>
<comment type="caution">
    <text evidence="1">The sequence shown here is derived from an EMBL/GenBank/DDBJ whole genome shotgun (WGS) entry which is preliminary data.</text>
</comment>
<reference evidence="1" key="1">
    <citation type="submission" date="2021-02" db="EMBL/GenBank/DDBJ databases">
        <title>Metagenome analyses of Stigonema ocellatum DSM 106950, Chlorogloea purpurea SAG 13.99 and Gomphosphaeria aponina DSM 107014.</title>
        <authorList>
            <person name="Marter P."/>
            <person name="Huang S."/>
        </authorList>
    </citation>
    <scope>NUCLEOTIDE SEQUENCE</scope>
    <source>
        <strain evidence="1">JP213</strain>
    </source>
</reference>
<dbReference type="Proteomes" id="UP000767446">
    <property type="component" value="Unassembled WGS sequence"/>
</dbReference>
<proteinExistence type="predicted"/>
<dbReference type="EMBL" id="JADQBC010000064">
    <property type="protein sequence ID" value="MBR8828296.1"/>
    <property type="molecule type" value="Genomic_DNA"/>
</dbReference>
<sequence>MIQKTEKKVPRKTPLFPERLRLSEEELSKRRSEDEAFALRCREIFWRVYPELVKEYYNWFIHIEPNSGDYFIDPDEEVSFQKAREKHPTADVMAMRLNETGTCGKI</sequence>
<accession>A0A941JSE2</accession>
<evidence type="ECO:0000313" key="2">
    <source>
        <dbReference type="Proteomes" id="UP000767446"/>
    </source>
</evidence>
<dbReference type="AlphaFoldDB" id="A0A941JSE2"/>
<name>A0A941JSE2_9CHRO</name>